<dbReference type="Pfam" id="PF01895">
    <property type="entry name" value="PhoU"/>
    <property type="match status" value="1"/>
</dbReference>
<evidence type="ECO:0000256" key="6">
    <source>
        <dbReference type="SAM" id="Phobius"/>
    </source>
</evidence>
<gene>
    <name evidence="8" type="ORF">HNQ88_000605</name>
</gene>
<dbReference type="GO" id="GO:0044341">
    <property type="term" value="P:sodium-dependent phosphate transport"/>
    <property type="evidence" value="ECO:0007669"/>
    <property type="project" value="InterPro"/>
</dbReference>
<evidence type="ECO:0000259" key="7">
    <source>
        <dbReference type="Pfam" id="PF01895"/>
    </source>
</evidence>
<evidence type="ECO:0000313" key="8">
    <source>
        <dbReference type="EMBL" id="MDR6237629.1"/>
    </source>
</evidence>
<keyword evidence="5 6" id="KW-0472">Membrane</keyword>
<dbReference type="Gene3D" id="1.20.58.220">
    <property type="entry name" value="Phosphate transport system protein phou homolog 2, domain 2"/>
    <property type="match status" value="1"/>
</dbReference>
<protein>
    <submittedName>
        <fullName evidence="8">Phosphate:Na+ symporter</fullName>
    </submittedName>
</protein>
<keyword evidence="3 6" id="KW-0812">Transmembrane</keyword>
<evidence type="ECO:0000256" key="2">
    <source>
        <dbReference type="ARBA" id="ARBA00022475"/>
    </source>
</evidence>
<comment type="subcellular location">
    <subcellularLocation>
        <location evidence="1">Cell membrane</location>
        <topology evidence="1">Multi-pass membrane protein</topology>
    </subcellularLocation>
</comment>
<feature type="domain" description="PhoU" evidence="7">
    <location>
        <begin position="389"/>
        <end position="455"/>
    </location>
</feature>
<dbReference type="PANTHER" id="PTHR10010">
    <property type="entry name" value="SOLUTE CARRIER FAMILY 34 SODIUM PHOSPHATE , MEMBER 2-RELATED"/>
    <property type="match status" value="1"/>
</dbReference>
<dbReference type="InterPro" id="IPR038078">
    <property type="entry name" value="PhoU-like_sf"/>
</dbReference>
<feature type="transmembrane region" description="Helical" evidence="6">
    <location>
        <begin position="256"/>
        <end position="274"/>
    </location>
</feature>
<feature type="transmembrane region" description="Helical" evidence="6">
    <location>
        <begin position="179"/>
        <end position="198"/>
    </location>
</feature>
<dbReference type="NCBIfam" id="NF037997">
    <property type="entry name" value="Na_Pi_symport"/>
    <property type="match status" value="1"/>
</dbReference>
<organism evidence="8 9">
    <name type="scientific">Aureibacter tunicatorum</name>
    <dbReference type="NCBI Taxonomy" id="866807"/>
    <lineage>
        <taxon>Bacteria</taxon>
        <taxon>Pseudomonadati</taxon>
        <taxon>Bacteroidota</taxon>
        <taxon>Cytophagia</taxon>
        <taxon>Cytophagales</taxon>
        <taxon>Persicobacteraceae</taxon>
        <taxon>Aureibacter</taxon>
    </lineage>
</organism>
<sequence length="567" mass="62996">MEFGIFDALRIVGALGFFIYGMKVMSEGIQNVAGDKMRNILGAMTSNRFMGMLTGVLITALVQSSSATTVMVVSFVNAGLLSLVQSIGVIMGANIGTTVTSWLITLLGLGKFSVAAISLPIIAIGFPMMFAKNVKWKYWSEVIIGFAILFMGLSELKSAMPDLKSNPEALSFVQDLTEMGYIAIPITVLIGTLLTIVVQSSSAAMAITLIMVNQGWIPLEIACAIVLGENIGTTVTANLAAMIGNVHAKRAARAHFIFNVFGVFWMLLAFPYFVDLIKAIMTSSVGDWLVSKIQGENSFNTISLSLFHTLFNIINVFVLIWFVNFIKDVVIKFVPSRGKEDEESHLEYMGDGIISSVQEAVEKVRGFGYIVGDMNKFIEGMLNAQNQEERDKNYNKISKYEQRTDELKVEIANYLTKLSESGTFTSQSVEIKELLSIIDDLERVADIYLRIAKAVKKMFAKNIELTQSQINDLNKMCELIKQSIEIMNKNLGQEDFSQVQKDEASNIENSINHLRKQLRKQNIKAIDASEYSLKSGMFFYDMIFSFELLANHVYNVTNDLAEDGIMD</sequence>
<feature type="transmembrane region" description="Helical" evidence="6">
    <location>
        <begin position="138"/>
        <end position="159"/>
    </location>
</feature>
<dbReference type="InterPro" id="IPR003841">
    <property type="entry name" value="Na/Pi_transpt"/>
</dbReference>
<proteinExistence type="predicted"/>
<keyword evidence="9" id="KW-1185">Reference proteome</keyword>
<feature type="transmembrane region" description="Helical" evidence="6">
    <location>
        <begin position="306"/>
        <end position="326"/>
    </location>
</feature>
<evidence type="ECO:0000256" key="4">
    <source>
        <dbReference type="ARBA" id="ARBA00022989"/>
    </source>
</evidence>
<feature type="transmembrane region" description="Helical" evidence="6">
    <location>
        <begin position="102"/>
        <end position="126"/>
    </location>
</feature>
<name>A0AAE3XKE6_9BACT</name>
<dbReference type="Pfam" id="PF02690">
    <property type="entry name" value="Na_Pi_cotrans"/>
    <property type="match status" value="2"/>
</dbReference>
<dbReference type="AlphaFoldDB" id="A0AAE3XKE6"/>
<dbReference type="EMBL" id="JAVDQD010000001">
    <property type="protein sequence ID" value="MDR6237629.1"/>
    <property type="molecule type" value="Genomic_DNA"/>
</dbReference>
<comment type="caution">
    <text evidence="8">The sequence shown here is derived from an EMBL/GenBank/DDBJ whole genome shotgun (WGS) entry which is preliminary data.</text>
</comment>
<dbReference type="GO" id="GO:0005886">
    <property type="term" value="C:plasma membrane"/>
    <property type="evidence" value="ECO:0007669"/>
    <property type="project" value="UniProtKB-SubCell"/>
</dbReference>
<evidence type="ECO:0000256" key="5">
    <source>
        <dbReference type="ARBA" id="ARBA00023136"/>
    </source>
</evidence>
<evidence type="ECO:0000313" key="9">
    <source>
        <dbReference type="Proteomes" id="UP001185092"/>
    </source>
</evidence>
<evidence type="ECO:0000256" key="3">
    <source>
        <dbReference type="ARBA" id="ARBA00022692"/>
    </source>
</evidence>
<dbReference type="InterPro" id="IPR004633">
    <property type="entry name" value="NaPi_cotrn-rel/YqeW-like"/>
</dbReference>
<keyword evidence="4 6" id="KW-1133">Transmembrane helix</keyword>
<feature type="transmembrane region" description="Helical" evidence="6">
    <location>
        <begin position="69"/>
        <end position="90"/>
    </location>
</feature>
<keyword evidence="2" id="KW-1003">Cell membrane</keyword>
<dbReference type="Proteomes" id="UP001185092">
    <property type="component" value="Unassembled WGS sequence"/>
</dbReference>
<accession>A0AAE3XKE6</accession>
<dbReference type="SUPFAM" id="SSF109755">
    <property type="entry name" value="PhoU-like"/>
    <property type="match status" value="1"/>
</dbReference>
<dbReference type="GO" id="GO:0005436">
    <property type="term" value="F:sodium:phosphate symporter activity"/>
    <property type="evidence" value="ECO:0007669"/>
    <property type="project" value="InterPro"/>
</dbReference>
<dbReference type="InterPro" id="IPR026022">
    <property type="entry name" value="PhoU_dom"/>
</dbReference>
<dbReference type="PANTHER" id="PTHR10010:SF46">
    <property type="entry name" value="SODIUM-DEPENDENT PHOSPHATE TRANSPORT PROTEIN 2B"/>
    <property type="match status" value="1"/>
</dbReference>
<dbReference type="RefSeq" id="WP_309937096.1">
    <property type="nucleotide sequence ID" value="NZ_AP025305.1"/>
</dbReference>
<dbReference type="NCBIfam" id="TIGR00704">
    <property type="entry name" value="NaPi_cotrn_rel"/>
    <property type="match status" value="1"/>
</dbReference>
<reference evidence="8" key="1">
    <citation type="submission" date="2023-07" db="EMBL/GenBank/DDBJ databases">
        <title>Genomic Encyclopedia of Type Strains, Phase IV (KMG-IV): sequencing the most valuable type-strain genomes for metagenomic binning, comparative biology and taxonomic classification.</title>
        <authorList>
            <person name="Goeker M."/>
        </authorList>
    </citation>
    <scope>NUCLEOTIDE SEQUENCE</scope>
    <source>
        <strain evidence="8">DSM 26174</strain>
    </source>
</reference>
<evidence type="ECO:0000256" key="1">
    <source>
        <dbReference type="ARBA" id="ARBA00004651"/>
    </source>
</evidence>
<feature type="transmembrane region" description="Helical" evidence="6">
    <location>
        <begin position="7"/>
        <end position="25"/>
    </location>
</feature>
<feature type="transmembrane region" description="Helical" evidence="6">
    <location>
        <begin position="45"/>
        <end position="62"/>
    </location>
</feature>